<proteinExistence type="predicted"/>
<sequence>MDTLESSTYLHQQDGASRLDCCRDAVKQFIGRHNALDIHPEFYCILMLRVSIDKEVLDIFKFKDRNFTIIETALLQHSAYKYVPK</sequence>
<accession>A0AAV4TNZ5</accession>
<reference evidence="1 2" key="1">
    <citation type="submission" date="2021-06" db="EMBL/GenBank/DDBJ databases">
        <title>Caerostris extrusa draft genome.</title>
        <authorList>
            <person name="Kono N."/>
            <person name="Arakawa K."/>
        </authorList>
    </citation>
    <scope>NUCLEOTIDE SEQUENCE [LARGE SCALE GENOMIC DNA]</scope>
</reference>
<evidence type="ECO:0000313" key="2">
    <source>
        <dbReference type="Proteomes" id="UP001054945"/>
    </source>
</evidence>
<evidence type="ECO:0000313" key="1">
    <source>
        <dbReference type="EMBL" id="GIY47860.1"/>
    </source>
</evidence>
<dbReference type="AlphaFoldDB" id="A0AAV4TNZ5"/>
<dbReference type="Proteomes" id="UP001054945">
    <property type="component" value="Unassembled WGS sequence"/>
</dbReference>
<name>A0AAV4TNZ5_CAEEX</name>
<comment type="caution">
    <text evidence="1">The sequence shown here is derived from an EMBL/GenBank/DDBJ whole genome shotgun (WGS) entry which is preliminary data.</text>
</comment>
<protein>
    <submittedName>
        <fullName evidence="1">Uncharacterized protein</fullName>
    </submittedName>
</protein>
<keyword evidence="2" id="KW-1185">Reference proteome</keyword>
<gene>
    <name evidence="1" type="ORF">CEXT_189451</name>
</gene>
<organism evidence="1 2">
    <name type="scientific">Caerostris extrusa</name>
    <name type="common">Bark spider</name>
    <name type="synonym">Caerostris bankana</name>
    <dbReference type="NCBI Taxonomy" id="172846"/>
    <lineage>
        <taxon>Eukaryota</taxon>
        <taxon>Metazoa</taxon>
        <taxon>Ecdysozoa</taxon>
        <taxon>Arthropoda</taxon>
        <taxon>Chelicerata</taxon>
        <taxon>Arachnida</taxon>
        <taxon>Araneae</taxon>
        <taxon>Araneomorphae</taxon>
        <taxon>Entelegynae</taxon>
        <taxon>Araneoidea</taxon>
        <taxon>Araneidae</taxon>
        <taxon>Caerostris</taxon>
    </lineage>
</organism>
<dbReference type="EMBL" id="BPLR01011638">
    <property type="protein sequence ID" value="GIY47860.1"/>
    <property type="molecule type" value="Genomic_DNA"/>
</dbReference>